<comment type="caution">
    <text evidence="1">The sequence shown here is derived from an EMBL/GenBank/DDBJ whole genome shotgun (WGS) entry which is preliminary data.</text>
</comment>
<evidence type="ECO:0000313" key="1">
    <source>
        <dbReference type="EMBL" id="GGP24615.1"/>
    </source>
</evidence>
<evidence type="ECO:0000313" key="2">
    <source>
        <dbReference type="Proteomes" id="UP000621859"/>
    </source>
</evidence>
<proteinExistence type="predicted"/>
<organism evidence="1 2">
    <name type="scientific">Silvimonas amylolytica</name>
    <dbReference type="NCBI Taxonomy" id="449663"/>
    <lineage>
        <taxon>Bacteria</taxon>
        <taxon>Pseudomonadati</taxon>
        <taxon>Pseudomonadota</taxon>
        <taxon>Betaproteobacteria</taxon>
        <taxon>Neisseriales</taxon>
        <taxon>Chitinibacteraceae</taxon>
        <taxon>Silvimonas</taxon>
    </lineage>
</organism>
<protein>
    <submittedName>
        <fullName evidence="1">Uncharacterized protein</fullName>
    </submittedName>
</protein>
<reference evidence="2" key="1">
    <citation type="journal article" date="2019" name="Int. J. Syst. Evol. Microbiol.">
        <title>The Global Catalogue of Microorganisms (GCM) 10K type strain sequencing project: providing services to taxonomists for standard genome sequencing and annotation.</title>
        <authorList>
            <consortium name="The Broad Institute Genomics Platform"/>
            <consortium name="The Broad Institute Genome Sequencing Center for Infectious Disease"/>
            <person name="Wu L."/>
            <person name="Ma J."/>
        </authorList>
    </citation>
    <scope>NUCLEOTIDE SEQUENCE [LARGE SCALE GENOMIC DNA]</scope>
    <source>
        <strain evidence="2">CGMCC 1.8860</strain>
    </source>
</reference>
<name>A0ABQ2PHA3_9NEIS</name>
<dbReference type="EMBL" id="BMLY01000001">
    <property type="protein sequence ID" value="GGP24615.1"/>
    <property type="molecule type" value="Genomic_DNA"/>
</dbReference>
<sequence length="60" mass="6473">MKTTQVGDTNVVGRPGQPLLSQLLQYQDGLALKIRVAAFHHLCGAIEIVLQNKSVITMVG</sequence>
<dbReference type="Proteomes" id="UP000621859">
    <property type="component" value="Unassembled WGS sequence"/>
</dbReference>
<gene>
    <name evidence="1" type="ORF">GCM10010971_04340</name>
</gene>
<accession>A0ABQ2PHA3</accession>
<keyword evidence="2" id="KW-1185">Reference proteome</keyword>